<dbReference type="EMBL" id="BSDI01000001">
    <property type="protein sequence ID" value="GLH95078.1"/>
    <property type="molecule type" value="Genomic_DNA"/>
</dbReference>
<dbReference type="RefSeq" id="WP_309299413.1">
    <property type="nucleotide sequence ID" value="NZ_BSDI01000001.1"/>
</dbReference>
<dbReference type="Proteomes" id="UP001144280">
    <property type="component" value="Unassembled WGS sequence"/>
</dbReference>
<feature type="compositionally biased region" description="Polar residues" evidence="1">
    <location>
        <begin position="189"/>
        <end position="199"/>
    </location>
</feature>
<reference evidence="3" key="1">
    <citation type="submission" date="2022-12" db="EMBL/GenBank/DDBJ databases">
        <title>New Phytohabitans aurantiacus sp. RD004123 nov., an actinomycete isolated from soil.</title>
        <authorList>
            <person name="Triningsih D.W."/>
            <person name="Harunari E."/>
            <person name="Igarashi Y."/>
        </authorList>
    </citation>
    <scope>NUCLEOTIDE SEQUENCE</scope>
    <source>
        <strain evidence="3">RD004123</strain>
    </source>
</reference>
<comment type="caution">
    <text evidence="3">The sequence shown here is derived from an EMBL/GenBank/DDBJ whole genome shotgun (WGS) entry which is preliminary data.</text>
</comment>
<feature type="region of interest" description="Disordered" evidence="1">
    <location>
        <begin position="157"/>
        <end position="199"/>
    </location>
</feature>
<feature type="domain" description="Pyridoxamine 5'-phosphate oxidase N-terminal" evidence="2">
    <location>
        <begin position="26"/>
        <end position="108"/>
    </location>
</feature>
<accession>A0ABQ5QKE5</accession>
<evidence type="ECO:0000259" key="2">
    <source>
        <dbReference type="Pfam" id="PF01243"/>
    </source>
</evidence>
<dbReference type="Pfam" id="PF01243">
    <property type="entry name" value="PNPOx_N"/>
    <property type="match status" value="1"/>
</dbReference>
<protein>
    <recommendedName>
        <fullName evidence="2">Pyridoxamine 5'-phosphate oxidase N-terminal domain-containing protein</fullName>
    </recommendedName>
</protein>
<evidence type="ECO:0000313" key="3">
    <source>
        <dbReference type="EMBL" id="GLH95078.1"/>
    </source>
</evidence>
<dbReference type="InterPro" id="IPR012349">
    <property type="entry name" value="Split_barrel_FMN-bd"/>
</dbReference>
<dbReference type="Gene3D" id="2.30.110.10">
    <property type="entry name" value="Electron Transport, Fmn-binding Protein, Chain A"/>
    <property type="match status" value="1"/>
</dbReference>
<sequence>MASWSEFVADEPRLADSIRTLMQQYGPGLGYLATVRSDGGPRVHPVSPVITDDGLYCFVIDSPKRRDLERDGRYALHSFPPEDSDDEAYLAGHASVVTDGAKVARLADHLRAAPHVDWRLFEFTVDVAMLARHGRNGATPFAEPVERPAVQVWLDPGGVVPPKPRGRGRHRRNAGAATASATVRDKQPMHSTCGSPDPA</sequence>
<keyword evidence="4" id="KW-1185">Reference proteome</keyword>
<gene>
    <name evidence="3" type="ORF">Pa4123_03500</name>
</gene>
<evidence type="ECO:0000313" key="4">
    <source>
        <dbReference type="Proteomes" id="UP001144280"/>
    </source>
</evidence>
<name>A0ABQ5QKE5_9ACTN</name>
<dbReference type="SUPFAM" id="SSF50475">
    <property type="entry name" value="FMN-binding split barrel"/>
    <property type="match status" value="1"/>
</dbReference>
<evidence type="ECO:0000256" key="1">
    <source>
        <dbReference type="SAM" id="MobiDB-lite"/>
    </source>
</evidence>
<dbReference type="InterPro" id="IPR011576">
    <property type="entry name" value="Pyridox_Oxase_N"/>
</dbReference>
<organism evidence="3 4">
    <name type="scientific">Phytohabitans aurantiacus</name>
    <dbReference type="NCBI Taxonomy" id="3016789"/>
    <lineage>
        <taxon>Bacteria</taxon>
        <taxon>Bacillati</taxon>
        <taxon>Actinomycetota</taxon>
        <taxon>Actinomycetes</taxon>
        <taxon>Micromonosporales</taxon>
        <taxon>Micromonosporaceae</taxon>
    </lineage>
</organism>
<feature type="compositionally biased region" description="Basic residues" evidence="1">
    <location>
        <begin position="164"/>
        <end position="173"/>
    </location>
</feature>
<proteinExistence type="predicted"/>